<proteinExistence type="predicted"/>
<evidence type="ECO:0000313" key="2">
    <source>
        <dbReference type="Proteomes" id="UP000320300"/>
    </source>
</evidence>
<keyword evidence="2" id="KW-1185">Reference proteome</keyword>
<organism evidence="1 2">
    <name type="scientific">Pedobacter westerhofensis</name>
    <dbReference type="NCBI Taxonomy" id="425512"/>
    <lineage>
        <taxon>Bacteria</taxon>
        <taxon>Pseudomonadati</taxon>
        <taxon>Bacteroidota</taxon>
        <taxon>Sphingobacteriia</taxon>
        <taxon>Sphingobacteriales</taxon>
        <taxon>Sphingobacteriaceae</taxon>
        <taxon>Pedobacter</taxon>
    </lineage>
</organism>
<accession>A0A521CAK0</accession>
<sequence length="57" mass="6943">MFTSAAIRLRSAYLRGRSIVVFKFRKELLIWILINDFLKSTEEFFEKDPRIFIHYIC</sequence>
<name>A0A521CAK0_9SPHI</name>
<dbReference type="AlphaFoldDB" id="A0A521CAK0"/>
<evidence type="ECO:0000313" key="1">
    <source>
        <dbReference type="EMBL" id="SMO56426.1"/>
    </source>
</evidence>
<protein>
    <submittedName>
        <fullName evidence="1">Uncharacterized protein</fullName>
    </submittedName>
</protein>
<dbReference type="Proteomes" id="UP000320300">
    <property type="component" value="Unassembled WGS sequence"/>
</dbReference>
<reference evidence="1 2" key="1">
    <citation type="submission" date="2017-05" db="EMBL/GenBank/DDBJ databases">
        <authorList>
            <person name="Varghese N."/>
            <person name="Submissions S."/>
        </authorList>
    </citation>
    <scope>NUCLEOTIDE SEQUENCE [LARGE SCALE GENOMIC DNA]</scope>
    <source>
        <strain evidence="1 2">DSM 19036</strain>
    </source>
</reference>
<dbReference type="EMBL" id="FXTN01000003">
    <property type="protein sequence ID" value="SMO56426.1"/>
    <property type="molecule type" value="Genomic_DNA"/>
</dbReference>
<gene>
    <name evidence="1" type="ORF">SAMN06265348_103375</name>
</gene>